<dbReference type="EMBL" id="FUYX01000009">
    <property type="protein sequence ID" value="SKB96901.1"/>
    <property type="molecule type" value="Genomic_DNA"/>
</dbReference>
<organism evidence="1 2">
    <name type="scientific">Bosea thiooxidans</name>
    <dbReference type="NCBI Taxonomy" id="53254"/>
    <lineage>
        <taxon>Bacteria</taxon>
        <taxon>Pseudomonadati</taxon>
        <taxon>Pseudomonadota</taxon>
        <taxon>Alphaproteobacteria</taxon>
        <taxon>Hyphomicrobiales</taxon>
        <taxon>Boseaceae</taxon>
        <taxon>Bosea</taxon>
    </lineage>
</organism>
<evidence type="ECO:0000313" key="1">
    <source>
        <dbReference type="EMBL" id="SKB96901.1"/>
    </source>
</evidence>
<dbReference type="RefSeq" id="WP_079591757.1">
    <property type="nucleotide sequence ID" value="NZ_FUYX01000009.1"/>
</dbReference>
<dbReference type="AlphaFoldDB" id="A0A1T5FL24"/>
<dbReference type="OrthoDB" id="8420586at2"/>
<evidence type="ECO:0000313" key="2">
    <source>
        <dbReference type="Proteomes" id="UP000190130"/>
    </source>
</evidence>
<protein>
    <submittedName>
        <fullName evidence="1">Uncharacterized protein</fullName>
    </submittedName>
</protein>
<dbReference type="Proteomes" id="UP000190130">
    <property type="component" value="Unassembled WGS sequence"/>
</dbReference>
<accession>A0A1T5FL24</accession>
<proteinExistence type="predicted"/>
<reference evidence="1 2" key="1">
    <citation type="submission" date="2017-02" db="EMBL/GenBank/DDBJ databases">
        <authorList>
            <person name="Peterson S.W."/>
        </authorList>
    </citation>
    <scope>NUCLEOTIDE SEQUENCE [LARGE SCALE GENOMIC DNA]</scope>
    <source>
        <strain evidence="1 2">DSM 9653</strain>
    </source>
</reference>
<gene>
    <name evidence="1" type="ORF">SAMN05660750_03324</name>
</gene>
<sequence>MAEKKFGSDTYRCDKVDAETGIRLLIRTSKMFGPASAVMIALTEKDKAKAESMSMSAIAEFIGKLDEDDAIAYVKDLIGMCRCNGEPAVFGVTPQDIGEIFQVAYWVLEVQFRDFLGASLAKSGGRPSLVKV</sequence>
<dbReference type="InterPro" id="IPR049156">
    <property type="entry name" value="Phage_chap_TAC_15-like"/>
</dbReference>
<name>A0A1T5FL24_9HYPH</name>
<dbReference type="Pfam" id="PF21822">
    <property type="entry name" value="Phage_TAC_15"/>
    <property type="match status" value="1"/>
</dbReference>